<dbReference type="PANTHER" id="PTHR24274:SF1">
    <property type="entry name" value="CILIA- AND FLAGELLA-ASSOCIATED PROTEIN 161"/>
    <property type="match status" value="1"/>
</dbReference>
<reference evidence="1 2" key="1">
    <citation type="journal article" date="2013" name="PLoS ONE">
        <title>Predicting the Proteins of Angomonas deanei, Strigomonas culicis and Their Respective Endosymbionts Reveals New Aspects of the Trypanosomatidae Family.</title>
        <authorList>
            <person name="Motta M.C."/>
            <person name="Martins A.C."/>
            <person name="de Souza S.S."/>
            <person name="Catta-Preta C.M."/>
            <person name="Silva R."/>
            <person name="Klein C.C."/>
            <person name="de Almeida L.G."/>
            <person name="de Lima Cunha O."/>
            <person name="Ciapina L.P."/>
            <person name="Brocchi M."/>
            <person name="Colabardini A.C."/>
            <person name="de Araujo Lima B."/>
            <person name="Machado C.R."/>
            <person name="de Almeida Soares C.M."/>
            <person name="Probst C.M."/>
            <person name="de Menezes C.B."/>
            <person name="Thompson C.E."/>
            <person name="Bartholomeu D.C."/>
            <person name="Gradia D.F."/>
            <person name="Pavoni D.P."/>
            <person name="Grisard E.C."/>
            <person name="Fantinatti-Garboggini F."/>
            <person name="Marchini F.K."/>
            <person name="Rodrigues-Luiz G.F."/>
            <person name="Wagner G."/>
            <person name="Goldman G.H."/>
            <person name="Fietto J.L."/>
            <person name="Elias M.C."/>
            <person name="Goldman M.H."/>
            <person name="Sagot M.F."/>
            <person name="Pereira M."/>
            <person name="Stoco P.H."/>
            <person name="de Mendonca-Neto R.P."/>
            <person name="Teixeira S.M."/>
            <person name="Maciel T.E."/>
            <person name="de Oliveira Mendes T.A."/>
            <person name="Urmenyi T.P."/>
            <person name="de Souza W."/>
            <person name="Schenkman S."/>
            <person name="de Vasconcelos A.T."/>
        </authorList>
    </citation>
    <scope>NUCLEOTIDE SEQUENCE [LARGE SCALE GENOMIC DNA]</scope>
</reference>
<dbReference type="EMBL" id="ATMH01001219">
    <property type="protein sequence ID" value="EPY35162.1"/>
    <property type="molecule type" value="Genomic_DNA"/>
</dbReference>
<dbReference type="SUPFAM" id="SSF47473">
    <property type="entry name" value="EF-hand"/>
    <property type="match status" value="1"/>
</dbReference>
<dbReference type="PANTHER" id="PTHR24274">
    <property type="entry name" value="CILIA- AND FLAGELLA-ASSOCIATED PROTEIN 161"/>
    <property type="match status" value="1"/>
</dbReference>
<proteinExistence type="predicted"/>
<organism evidence="1 2">
    <name type="scientific">Strigomonas culicis</name>
    <dbReference type="NCBI Taxonomy" id="28005"/>
    <lineage>
        <taxon>Eukaryota</taxon>
        <taxon>Discoba</taxon>
        <taxon>Euglenozoa</taxon>
        <taxon>Kinetoplastea</taxon>
        <taxon>Metakinetoplastina</taxon>
        <taxon>Trypanosomatida</taxon>
        <taxon>Trypanosomatidae</taxon>
        <taxon>Strigomonadinae</taxon>
        <taxon>Strigomonas</taxon>
    </lineage>
</organism>
<dbReference type="InterPro" id="IPR011992">
    <property type="entry name" value="EF-hand-dom_pair"/>
</dbReference>
<dbReference type="Proteomes" id="UP000015354">
    <property type="component" value="Unassembled WGS sequence"/>
</dbReference>
<keyword evidence="2" id="KW-1185">Reference proteome</keyword>
<gene>
    <name evidence="1" type="ORF">STCU_01219</name>
</gene>
<dbReference type="OrthoDB" id="444540at2759"/>
<dbReference type="InterPro" id="IPR055325">
    <property type="entry name" value="CF161"/>
</dbReference>
<evidence type="ECO:0000313" key="2">
    <source>
        <dbReference type="Proteomes" id="UP000015354"/>
    </source>
</evidence>
<dbReference type="GO" id="GO:0060271">
    <property type="term" value="P:cilium assembly"/>
    <property type="evidence" value="ECO:0007669"/>
    <property type="project" value="TreeGrafter"/>
</dbReference>
<comment type="caution">
    <text evidence="1">The sequence shown here is derived from an EMBL/GenBank/DDBJ whole genome shotgun (WGS) entry which is preliminary data.</text>
</comment>
<dbReference type="AlphaFoldDB" id="S9UWA2"/>
<evidence type="ECO:0000313" key="1">
    <source>
        <dbReference type="EMBL" id="EPY35162.1"/>
    </source>
</evidence>
<sequence length="562" mass="61060">MLEGRTCNAQKYSPGVLVGNWYEEQCAKEDHVSLYRAQKANAEASRRGISAAASGRTDAAAAEALKAQLQQPTTLSSAKDGVVRFGEPLLIVNQKTKCALALDAPQGPTQTITLSATGTLTPQVRNTWTVQRCEDGNNKAFNHTLKEADVLHYGQRVRISNELASADGFLYVHSALASGQRASEAQSATASYAASADNVFIVGRPHQSRDHVLDGAPVCLGAAVSLLHSITNMPLGCSDAAQRTSFGMEKKVACSYVKESFGRSTAAVITKEENMFCFTSTGAAPGPTLRASLSQTRTAKVSQEASVLDVFDRIREKALALGGRLGFRSLAIALGVACCEHRITCLTRGQLAQHISRLGVALTSLELDMVMKRMDHTGNKTVSAQEFLAELRGNMPQDRMNAVALTFQQLVVEGQGSVEYKDMFNLYRENVCAHPDVRDGLILPEEAVFDFENSWPSRVNSKLGTVTINEFIEYYNDISPSILDDARFFALLGGCWMIPETDAYRRGDPMRVVTVSHADGSSETVRLPDTLVLNTADRGDVKQVLIQAGVKDIKEFTVSRRI</sequence>
<accession>S9UWA2</accession>
<dbReference type="GO" id="GO:0031514">
    <property type="term" value="C:motile cilium"/>
    <property type="evidence" value="ECO:0007669"/>
    <property type="project" value="TreeGrafter"/>
</dbReference>
<protein>
    <submittedName>
        <fullName evidence="1">EF hand family protein</fullName>
    </submittedName>
</protein>
<dbReference type="Gene3D" id="1.10.238.10">
    <property type="entry name" value="EF-hand"/>
    <property type="match status" value="2"/>
</dbReference>
<name>S9UWA2_9TRYP</name>